<comment type="subunit">
    <text evidence="7">The complex is composed of an ATP-binding protein (RbsA), two transmembrane proteins (RbsC) and a solute-binding protein (RbsB).</text>
</comment>
<dbReference type="PROSITE" id="PS51257">
    <property type="entry name" value="PROKAR_LIPOPROTEIN"/>
    <property type="match status" value="1"/>
</dbReference>
<comment type="caution">
    <text evidence="11">The sequence shown here is derived from an EMBL/GenBank/DDBJ whole genome shotgun (WGS) entry which is preliminary data.</text>
</comment>
<keyword evidence="5 9" id="KW-0732">Signal</keyword>
<evidence type="ECO:0000256" key="6">
    <source>
        <dbReference type="ARBA" id="ARBA00022764"/>
    </source>
</evidence>
<dbReference type="EMBL" id="MIKC01000040">
    <property type="protein sequence ID" value="OEG21357.1"/>
    <property type="molecule type" value="Genomic_DNA"/>
</dbReference>
<keyword evidence="12" id="KW-1185">Reference proteome</keyword>
<evidence type="ECO:0000256" key="9">
    <source>
        <dbReference type="SAM" id="SignalP"/>
    </source>
</evidence>
<evidence type="ECO:0000313" key="11">
    <source>
        <dbReference type="EMBL" id="OEG21357.1"/>
    </source>
</evidence>
<sequence length="311" mass="32724">MKKLFISMMAASLLLSGCGAATLGNNESKEDNKVEEKKAGELKVGVSISTLNNPFFVSVKDGITTLANENKTKTIVSDAQNDASKQSNDMDDLIQQNVDVLLVNPVDSSAIQPAVEAANEANIPVITLDRSSDGGDILTLVASDNVKGGEMAASFIVEKVGQGAKVVQLEGTPGASATRERGKGFETIAEKELNVVQSQSADFDRAKGLSVMENMLQSNSDITAVFAQNDEMALGAVEALKAAGKKDVLVIGFDGNEDGVKAVKDGTMAATVAQQPVEMGKLALQAAYDHFEGKKVESKIDSPLELMKANK</sequence>
<dbReference type="Gene3D" id="3.40.50.2300">
    <property type="match status" value="2"/>
</dbReference>
<accession>A0A1E5H8S4</accession>
<dbReference type="GO" id="GO:0042597">
    <property type="term" value="C:periplasmic space"/>
    <property type="evidence" value="ECO:0007669"/>
    <property type="project" value="UniProtKB-SubCell"/>
</dbReference>
<feature type="signal peptide" evidence="9">
    <location>
        <begin position="1"/>
        <end position="21"/>
    </location>
</feature>
<evidence type="ECO:0000256" key="8">
    <source>
        <dbReference type="ARBA" id="ARBA00068827"/>
    </source>
</evidence>
<evidence type="ECO:0000313" key="12">
    <source>
        <dbReference type="Proteomes" id="UP000094469"/>
    </source>
</evidence>
<evidence type="ECO:0000256" key="1">
    <source>
        <dbReference type="ARBA" id="ARBA00004418"/>
    </source>
</evidence>
<keyword evidence="4" id="KW-0762">Sugar transport</keyword>
<keyword evidence="6" id="KW-0574">Periplasm</keyword>
<evidence type="ECO:0000256" key="3">
    <source>
        <dbReference type="ARBA" id="ARBA00022448"/>
    </source>
</evidence>
<organism evidence="11 12">
    <name type="scientific">Enterococcus ureilyticus</name>
    <dbReference type="NCBI Taxonomy" id="1131292"/>
    <lineage>
        <taxon>Bacteria</taxon>
        <taxon>Bacillati</taxon>
        <taxon>Bacillota</taxon>
        <taxon>Bacilli</taxon>
        <taxon>Lactobacillales</taxon>
        <taxon>Enterococcaceae</taxon>
        <taxon>Enterococcus</taxon>
    </lineage>
</organism>
<dbReference type="OrthoDB" id="9814427at2"/>
<feature type="domain" description="Periplasmic binding protein" evidence="10">
    <location>
        <begin position="44"/>
        <end position="295"/>
    </location>
</feature>
<dbReference type="STRING" id="1131292.BCR24_07780"/>
<reference evidence="12" key="1">
    <citation type="submission" date="2016-09" db="EMBL/GenBank/DDBJ databases">
        <authorList>
            <person name="Gulvik C.A."/>
        </authorList>
    </citation>
    <scope>NUCLEOTIDE SEQUENCE [LARGE SCALE GENOMIC DNA]</scope>
    <source>
        <strain evidence="12">LMG 26676</strain>
    </source>
</reference>
<gene>
    <name evidence="11" type="ORF">BCR24_07780</name>
</gene>
<feature type="chain" id="PRO_5039275294" description="Ribose import binding protein RbsB" evidence="9">
    <location>
        <begin position="22"/>
        <end position="311"/>
    </location>
</feature>
<dbReference type="AlphaFoldDB" id="A0A1E5H8S4"/>
<dbReference type="InterPro" id="IPR025997">
    <property type="entry name" value="SBP_2_dom"/>
</dbReference>
<comment type="similarity">
    <text evidence="2">Belongs to the bacterial solute-binding protein 2 family.</text>
</comment>
<dbReference type="InterPro" id="IPR028082">
    <property type="entry name" value="Peripla_BP_I"/>
</dbReference>
<dbReference type="FunFam" id="3.40.50.2300:FF:000036">
    <property type="entry name" value="D-ribose ABC transporter substrate-binding protein"/>
    <property type="match status" value="1"/>
</dbReference>
<evidence type="ECO:0000256" key="5">
    <source>
        <dbReference type="ARBA" id="ARBA00022729"/>
    </source>
</evidence>
<name>A0A1E5H8S4_9ENTE</name>
<evidence type="ECO:0000256" key="4">
    <source>
        <dbReference type="ARBA" id="ARBA00022597"/>
    </source>
</evidence>
<dbReference type="GO" id="GO:0030246">
    <property type="term" value="F:carbohydrate binding"/>
    <property type="evidence" value="ECO:0007669"/>
    <property type="project" value="UniProtKB-ARBA"/>
</dbReference>
<dbReference type="Proteomes" id="UP000094469">
    <property type="component" value="Unassembled WGS sequence"/>
</dbReference>
<dbReference type="CDD" id="cd06323">
    <property type="entry name" value="PBP1_ribose_binding"/>
    <property type="match status" value="1"/>
</dbReference>
<protein>
    <recommendedName>
        <fullName evidence="8">Ribose import binding protein RbsB</fullName>
    </recommendedName>
</protein>
<dbReference type="SUPFAM" id="SSF53822">
    <property type="entry name" value="Periplasmic binding protein-like I"/>
    <property type="match status" value="1"/>
</dbReference>
<dbReference type="RefSeq" id="WP_069641151.1">
    <property type="nucleotide sequence ID" value="NZ_JAFBEZ010000001.1"/>
</dbReference>
<proteinExistence type="inferred from homology"/>
<evidence type="ECO:0000256" key="2">
    <source>
        <dbReference type="ARBA" id="ARBA00007639"/>
    </source>
</evidence>
<dbReference type="PANTHER" id="PTHR46847:SF1">
    <property type="entry name" value="D-ALLOSE-BINDING PERIPLASMIC PROTEIN-RELATED"/>
    <property type="match status" value="1"/>
</dbReference>
<dbReference type="Pfam" id="PF13407">
    <property type="entry name" value="Peripla_BP_4"/>
    <property type="match status" value="1"/>
</dbReference>
<evidence type="ECO:0000256" key="7">
    <source>
        <dbReference type="ARBA" id="ARBA00062239"/>
    </source>
</evidence>
<comment type="subcellular location">
    <subcellularLocation>
        <location evidence="1">Periplasm</location>
    </subcellularLocation>
</comment>
<dbReference type="PANTHER" id="PTHR46847">
    <property type="entry name" value="D-ALLOSE-BINDING PERIPLASMIC PROTEIN-RELATED"/>
    <property type="match status" value="1"/>
</dbReference>
<keyword evidence="3" id="KW-0813">Transport</keyword>
<evidence type="ECO:0000259" key="10">
    <source>
        <dbReference type="Pfam" id="PF13407"/>
    </source>
</evidence>